<dbReference type="EMBL" id="CM023471">
    <property type="protein sequence ID" value="KAH7965833.1"/>
    <property type="molecule type" value="Genomic_DNA"/>
</dbReference>
<sequence length="250" mass="27064">MRRNCSFQAGLRNLFSGCGKVLGAQRLQPKPEYPDKTIGLLPTPQNKLPEKDKGTSSPKRGGQRNSDVLEKERVSSPQKPSGQQGNAFSGGAKDKAFGKPGHAGSLRRPQGKPAPHSPNRPQASPPQSQSPAPSAVAEHPQGHTRVDKPVSTRHLEFPTLPLGEDVEEKADDIALSLCVQSFQASNGWLHLFKSQRGLVYKTFFSEGKNVDTAIISDWVLTLPALISQYHEVMLTKLASSSTSSLRNVLA</sequence>
<keyword evidence="2" id="KW-1185">Reference proteome</keyword>
<gene>
    <name evidence="1" type="ORF">HPB49_011378</name>
</gene>
<protein>
    <submittedName>
        <fullName evidence="1">Uncharacterized protein</fullName>
    </submittedName>
</protein>
<name>A0ACB8DCU4_DERSI</name>
<organism evidence="1 2">
    <name type="scientific">Dermacentor silvarum</name>
    <name type="common">Tick</name>
    <dbReference type="NCBI Taxonomy" id="543639"/>
    <lineage>
        <taxon>Eukaryota</taxon>
        <taxon>Metazoa</taxon>
        <taxon>Ecdysozoa</taxon>
        <taxon>Arthropoda</taxon>
        <taxon>Chelicerata</taxon>
        <taxon>Arachnida</taxon>
        <taxon>Acari</taxon>
        <taxon>Parasitiformes</taxon>
        <taxon>Ixodida</taxon>
        <taxon>Ixodoidea</taxon>
        <taxon>Ixodidae</taxon>
        <taxon>Rhipicephalinae</taxon>
        <taxon>Dermacentor</taxon>
    </lineage>
</organism>
<evidence type="ECO:0000313" key="2">
    <source>
        <dbReference type="Proteomes" id="UP000821865"/>
    </source>
</evidence>
<proteinExistence type="predicted"/>
<reference evidence="1" key="1">
    <citation type="submission" date="2020-05" db="EMBL/GenBank/DDBJ databases">
        <title>Large-scale comparative analyses of tick genomes elucidate their genetic diversity and vector capacities.</title>
        <authorList>
            <person name="Jia N."/>
            <person name="Wang J."/>
            <person name="Shi W."/>
            <person name="Du L."/>
            <person name="Sun Y."/>
            <person name="Zhan W."/>
            <person name="Jiang J."/>
            <person name="Wang Q."/>
            <person name="Zhang B."/>
            <person name="Ji P."/>
            <person name="Sakyi L.B."/>
            <person name="Cui X."/>
            <person name="Yuan T."/>
            <person name="Jiang B."/>
            <person name="Yang W."/>
            <person name="Lam T.T.-Y."/>
            <person name="Chang Q."/>
            <person name="Ding S."/>
            <person name="Wang X."/>
            <person name="Zhu J."/>
            <person name="Ruan X."/>
            <person name="Zhao L."/>
            <person name="Wei J."/>
            <person name="Que T."/>
            <person name="Du C."/>
            <person name="Cheng J."/>
            <person name="Dai P."/>
            <person name="Han X."/>
            <person name="Huang E."/>
            <person name="Gao Y."/>
            <person name="Liu J."/>
            <person name="Shao H."/>
            <person name="Ye R."/>
            <person name="Li L."/>
            <person name="Wei W."/>
            <person name="Wang X."/>
            <person name="Wang C."/>
            <person name="Yang T."/>
            <person name="Huo Q."/>
            <person name="Li W."/>
            <person name="Guo W."/>
            <person name="Chen H."/>
            <person name="Zhou L."/>
            <person name="Ni X."/>
            <person name="Tian J."/>
            <person name="Zhou Y."/>
            <person name="Sheng Y."/>
            <person name="Liu T."/>
            <person name="Pan Y."/>
            <person name="Xia L."/>
            <person name="Li J."/>
            <person name="Zhao F."/>
            <person name="Cao W."/>
        </authorList>
    </citation>
    <scope>NUCLEOTIDE SEQUENCE</scope>
    <source>
        <strain evidence="1">Dsil-2018</strain>
    </source>
</reference>
<dbReference type="Proteomes" id="UP000821865">
    <property type="component" value="Chromosome 2"/>
</dbReference>
<evidence type="ECO:0000313" key="1">
    <source>
        <dbReference type="EMBL" id="KAH7965833.1"/>
    </source>
</evidence>
<accession>A0ACB8DCU4</accession>
<comment type="caution">
    <text evidence="1">The sequence shown here is derived from an EMBL/GenBank/DDBJ whole genome shotgun (WGS) entry which is preliminary data.</text>
</comment>